<dbReference type="EMBL" id="GG704915">
    <property type="protein sequence ID" value="EAS28306.1"/>
    <property type="molecule type" value="Genomic_DNA"/>
</dbReference>
<proteinExistence type="predicted"/>
<gene>
    <name evidence="2" type="ORF">CIMG_09510</name>
</gene>
<evidence type="ECO:0000313" key="3">
    <source>
        <dbReference type="Proteomes" id="UP000001261"/>
    </source>
</evidence>
<keyword evidence="3" id="KW-1185">Reference proteome</keyword>
<dbReference type="RefSeq" id="XP_001239889.1">
    <property type="nucleotide sequence ID" value="XM_001239888.1"/>
</dbReference>
<feature type="transmembrane region" description="Helical" evidence="1">
    <location>
        <begin position="30"/>
        <end position="51"/>
    </location>
</feature>
<reference evidence="3" key="2">
    <citation type="journal article" date="2010" name="Genome Res.">
        <title>Population genomic sequencing of Coccidioides fungi reveals recent hybridization and transposon control.</title>
        <authorList>
            <person name="Neafsey D.E."/>
            <person name="Barker B.M."/>
            <person name="Sharpton T.J."/>
            <person name="Stajich J.E."/>
            <person name="Park D.J."/>
            <person name="Whiston E."/>
            <person name="Hung C.-Y."/>
            <person name="McMahan C."/>
            <person name="White J."/>
            <person name="Sykes S."/>
            <person name="Heiman D."/>
            <person name="Young S."/>
            <person name="Zeng Q."/>
            <person name="Abouelleil A."/>
            <person name="Aftuck L."/>
            <person name="Bessette D."/>
            <person name="Brown A."/>
            <person name="FitzGerald M."/>
            <person name="Lui A."/>
            <person name="Macdonald J.P."/>
            <person name="Priest M."/>
            <person name="Orbach M.J."/>
            <person name="Galgiani J.N."/>
            <person name="Kirkland T.N."/>
            <person name="Cole G.T."/>
            <person name="Birren B.W."/>
            <person name="Henn M.R."/>
            <person name="Taylor J.W."/>
            <person name="Rounsley S.D."/>
        </authorList>
    </citation>
    <scope>GENOME REANNOTATION</scope>
    <source>
        <strain evidence="3">RS</strain>
    </source>
</reference>
<dbReference type="KEGG" id="cim:CIMG_09510"/>
<sequence length="131" mass="14570">MIDHPDFTASDGIGNTVYPAYTAAPLARELGIMFGFIGLSVITMGLYWIFWQAAQKRNATKEAARLEAIAARSRARAVAEKQPMRDVNNKDRILEERYNLNGSSGEARRLAWNETIANRVGLGELEEDLAI</sequence>
<dbReference type="GeneID" id="4558871"/>
<evidence type="ECO:0000256" key="1">
    <source>
        <dbReference type="SAM" id="Phobius"/>
    </source>
</evidence>
<keyword evidence="1" id="KW-0812">Transmembrane</keyword>
<dbReference type="OrthoDB" id="3436553at2759"/>
<accession>A0A0E1RUT6</accession>
<dbReference type="AlphaFoldDB" id="A0A0E1RUT6"/>
<reference evidence="3" key="1">
    <citation type="journal article" date="2009" name="Genome Res.">
        <title>Comparative genomic analyses of the human fungal pathogens Coccidioides and their relatives.</title>
        <authorList>
            <person name="Sharpton T.J."/>
            <person name="Stajich J.E."/>
            <person name="Rounsley S.D."/>
            <person name="Gardner M.J."/>
            <person name="Wortman J.R."/>
            <person name="Jordar V.S."/>
            <person name="Maiti R."/>
            <person name="Kodira C.D."/>
            <person name="Neafsey D.E."/>
            <person name="Zeng Q."/>
            <person name="Hung C.-Y."/>
            <person name="McMahan C."/>
            <person name="Muszewska A."/>
            <person name="Grynberg M."/>
            <person name="Mandel M.A."/>
            <person name="Kellner E.M."/>
            <person name="Barker B.M."/>
            <person name="Galgiani J.N."/>
            <person name="Orbach M.J."/>
            <person name="Kirkland T.N."/>
            <person name="Cole G.T."/>
            <person name="Henn M.R."/>
            <person name="Birren B.W."/>
            <person name="Taylor J.W."/>
        </authorList>
    </citation>
    <scope>NUCLEOTIDE SEQUENCE [LARGE SCALE GENOMIC DNA]</scope>
    <source>
        <strain evidence="3">RS</strain>
    </source>
</reference>
<keyword evidence="1" id="KW-1133">Transmembrane helix</keyword>
<dbReference type="OMA" id="YWIFWQA"/>
<dbReference type="Proteomes" id="UP000001261">
    <property type="component" value="Unassembled WGS sequence"/>
</dbReference>
<keyword evidence="1" id="KW-0472">Membrane</keyword>
<dbReference type="VEuPathDB" id="FungiDB:CIMG_09510"/>
<dbReference type="STRING" id="246410.A0A0E1RUT6"/>
<organism evidence="2 3">
    <name type="scientific">Coccidioides immitis (strain RS)</name>
    <name type="common">Valley fever fungus</name>
    <dbReference type="NCBI Taxonomy" id="246410"/>
    <lineage>
        <taxon>Eukaryota</taxon>
        <taxon>Fungi</taxon>
        <taxon>Dikarya</taxon>
        <taxon>Ascomycota</taxon>
        <taxon>Pezizomycotina</taxon>
        <taxon>Eurotiomycetes</taxon>
        <taxon>Eurotiomycetidae</taxon>
        <taxon>Onygenales</taxon>
        <taxon>Onygenaceae</taxon>
        <taxon>Coccidioides</taxon>
    </lineage>
</organism>
<name>A0A0E1RUT6_COCIM</name>
<evidence type="ECO:0000313" key="2">
    <source>
        <dbReference type="EMBL" id="EAS28306.1"/>
    </source>
</evidence>
<protein>
    <submittedName>
        <fullName evidence="2">Uncharacterized protein</fullName>
    </submittedName>
</protein>
<dbReference type="InParanoid" id="A0A0E1RUT6"/>